<dbReference type="OrthoDB" id="9801717at2"/>
<dbReference type="Proteomes" id="UP000002016">
    <property type="component" value="Chromosome"/>
</dbReference>
<evidence type="ECO:0000256" key="1">
    <source>
        <dbReference type="ARBA" id="ARBA00008857"/>
    </source>
</evidence>
<reference evidence="7 8" key="1">
    <citation type="submission" date="2007-08" db="EMBL/GenBank/DDBJ databases">
        <title>Complete sequence of Thermotoga lettingae TMO.</title>
        <authorList>
            <consortium name="US DOE Joint Genome Institute"/>
            <person name="Copeland A."/>
            <person name="Lucas S."/>
            <person name="Lapidus A."/>
            <person name="Barry K."/>
            <person name="Glavina del Rio T."/>
            <person name="Dalin E."/>
            <person name="Tice H."/>
            <person name="Pitluck S."/>
            <person name="Foster B."/>
            <person name="Bruce D."/>
            <person name="Schmutz J."/>
            <person name="Larimer F."/>
            <person name="Land M."/>
            <person name="Hauser L."/>
            <person name="Kyrpides N."/>
            <person name="Mikhailova N."/>
            <person name="Nelson K."/>
            <person name="Gogarten J.P."/>
            <person name="Noll K."/>
            <person name="Richardson P."/>
        </authorList>
    </citation>
    <scope>NUCLEOTIDE SEQUENCE [LARGE SCALE GENOMIC DNA]</scope>
    <source>
        <strain evidence="8">ATCC BAA-301 / DSM 14385 / NBRC 107922 / TMO</strain>
    </source>
</reference>
<evidence type="ECO:0000256" key="2">
    <source>
        <dbReference type="ARBA" id="ARBA00023125"/>
    </source>
</evidence>
<gene>
    <name evidence="7" type="ordered locus">Tlet_0026</name>
</gene>
<evidence type="ECO:0000256" key="3">
    <source>
        <dbReference type="ARBA" id="ARBA00023172"/>
    </source>
</evidence>
<accession>A8F365</accession>
<reference evidence="7 8" key="2">
    <citation type="journal article" date="2009" name="Proc. Natl. Acad. Sci. U.S.A.">
        <title>On the chimeric nature, thermophilic origin, and phylogenetic placement of the Thermotogales.</title>
        <authorList>
            <person name="Zhaxybayeva O."/>
            <person name="Swithers K.S."/>
            <person name="Lapierre P."/>
            <person name="Fournier G.P."/>
            <person name="Bickhart D.M."/>
            <person name="DeBoy R.T."/>
            <person name="Nelson K.E."/>
            <person name="Nesbo C.L."/>
            <person name="Doolittle W.F."/>
            <person name="Gogarten J.P."/>
            <person name="Noll K.M."/>
        </authorList>
    </citation>
    <scope>NUCLEOTIDE SEQUENCE [LARGE SCALE GENOMIC DNA]</scope>
    <source>
        <strain evidence="8">ATCC BAA-301 / DSM 14385 / NBRC 107922 / TMO</strain>
    </source>
</reference>
<dbReference type="PANTHER" id="PTHR30349:SF41">
    <property type="entry name" value="INTEGRASE_RECOMBINASE PROTEIN MJ0367-RELATED"/>
    <property type="match status" value="1"/>
</dbReference>
<keyword evidence="8" id="KW-1185">Reference proteome</keyword>
<dbReference type="AlphaFoldDB" id="A8F365"/>
<dbReference type="PANTHER" id="PTHR30349">
    <property type="entry name" value="PHAGE INTEGRASE-RELATED"/>
    <property type="match status" value="1"/>
</dbReference>
<dbReference type="KEGG" id="tle:Tlet_0026"/>
<dbReference type="eggNOG" id="COG4974">
    <property type="taxonomic scope" value="Bacteria"/>
</dbReference>
<comment type="similarity">
    <text evidence="1">Belongs to the 'phage' integrase family.</text>
</comment>
<dbReference type="STRING" id="416591.Tlet_0026"/>
<dbReference type="HOGENOM" id="CLU_027562_9_6_0"/>
<dbReference type="InterPro" id="IPR011010">
    <property type="entry name" value="DNA_brk_join_enz"/>
</dbReference>
<proteinExistence type="inferred from homology"/>
<evidence type="ECO:0000313" key="7">
    <source>
        <dbReference type="EMBL" id="ABV32599.1"/>
    </source>
</evidence>
<dbReference type="InterPro" id="IPR044068">
    <property type="entry name" value="CB"/>
</dbReference>
<feature type="domain" description="Core-binding (CB)" evidence="6">
    <location>
        <begin position="2"/>
        <end position="78"/>
    </location>
</feature>
<dbReference type="GO" id="GO:0015074">
    <property type="term" value="P:DNA integration"/>
    <property type="evidence" value="ECO:0007669"/>
    <property type="project" value="InterPro"/>
</dbReference>
<evidence type="ECO:0000259" key="5">
    <source>
        <dbReference type="PROSITE" id="PS51898"/>
    </source>
</evidence>
<dbReference type="GO" id="GO:0003677">
    <property type="term" value="F:DNA binding"/>
    <property type="evidence" value="ECO:0007669"/>
    <property type="project" value="UniProtKB-UniRule"/>
</dbReference>
<dbReference type="EMBL" id="CP000812">
    <property type="protein sequence ID" value="ABV32599.1"/>
    <property type="molecule type" value="Genomic_DNA"/>
</dbReference>
<dbReference type="SUPFAM" id="SSF56349">
    <property type="entry name" value="DNA breaking-rejoining enzymes"/>
    <property type="match status" value="1"/>
</dbReference>
<evidence type="ECO:0000313" key="8">
    <source>
        <dbReference type="Proteomes" id="UP000002016"/>
    </source>
</evidence>
<dbReference type="InterPro" id="IPR013762">
    <property type="entry name" value="Integrase-like_cat_sf"/>
</dbReference>
<protein>
    <submittedName>
        <fullName evidence="7">Phage integrase family protein</fullName>
    </submittedName>
</protein>
<evidence type="ECO:0000256" key="4">
    <source>
        <dbReference type="PROSITE-ProRule" id="PRU01248"/>
    </source>
</evidence>
<dbReference type="RefSeq" id="WP_012002080.1">
    <property type="nucleotide sequence ID" value="NC_009828.1"/>
</dbReference>
<dbReference type="InterPro" id="IPR050090">
    <property type="entry name" value="Tyrosine_recombinase_XerCD"/>
</dbReference>
<dbReference type="Gene3D" id="1.10.443.10">
    <property type="entry name" value="Intergrase catalytic core"/>
    <property type="match status" value="1"/>
</dbReference>
<dbReference type="PROSITE" id="PS51898">
    <property type="entry name" value="TYR_RECOMBINASE"/>
    <property type="match status" value="1"/>
</dbReference>
<dbReference type="Pfam" id="PF00589">
    <property type="entry name" value="Phage_integrase"/>
    <property type="match status" value="1"/>
</dbReference>
<keyword evidence="3" id="KW-0233">DNA recombination</keyword>
<organism evidence="7 8">
    <name type="scientific">Pseudothermotoga lettingae (strain ATCC BAA-301 / DSM 14385 / NBRC 107922 / TMO)</name>
    <name type="common">Thermotoga lettingae</name>
    <dbReference type="NCBI Taxonomy" id="416591"/>
    <lineage>
        <taxon>Bacteria</taxon>
        <taxon>Thermotogati</taxon>
        <taxon>Thermotogota</taxon>
        <taxon>Thermotogae</taxon>
        <taxon>Thermotogales</taxon>
        <taxon>Thermotogaceae</taxon>
        <taxon>Pseudothermotoga</taxon>
    </lineage>
</organism>
<sequence>MKTDVDLLKRFEAVLRSQKLSSMTVRAYMSAVRKFTQSIEELNVEEILKWAETTAEGRKPSTVNLYYCAIRRFLEEVSPEILLDLRNKLKVKGRSSTIPKALSEREFLKLWNKAVKIFDEDYRQLLIVGLAGYAGLRVSEIRSLKVGHINLREDHILVNGKGRKMRIVPIPSKLKPYIFKIVPKLKEEEPLLKNLSGKPITSHGISYLLKNLAKKTGIKHISPHVLRHTAATNLLKKGVNLKIVQEFLGHSSLATTERYLRVTINDMKENLRKAGY</sequence>
<dbReference type="InterPro" id="IPR002104">
    <property type="entry name" value="Integrase_catalytic"/>
</dbReference>
<dbReference type="Gene3D" id="1.10.150.130">
    <property type="match status" value="1"/>
</dbReference>
<name>A8F365_PSELT</name>
<dbReference type="InterPro" id="IPR010998">
    <property type="entry name" value="Integrase_recombinase_N"/>
</dbReference>
<evidence type="ECO:0000259" key="6">
    <source>
        <dbReference type="PROSITE" id="PS51900"/>
    </source>
</evidence>
<dbReference type="PROSITE" id="PS51900">
    <property type="entry name" value="CB"/>
    <property type="match status" value="1"/>
</dbReference>
<keyword evidence="2 4" id="KW-0238">DNA-binding</keyword>
<dbReference type="GO" id="GO:0006310">
    <property type="term" value="P:DNA recombination"/>
    <property type="evidence" value="ECO:0007669"/>
    <property type="project" value="UniProtKB-KW"/>
</dbReference>
<feature type="domain" description="Tyr recombinase" evidence="5">
    <location>
        <begin position="97"/>
        <end position="272"/>
    </location>
</feature>